<accession>A0ABS7PE12</accession>
<evidence type="ECO:0000313" key="10">
    <source>
        <dbReference type="Proteomes" id="UP000759298"/>
    </source>
</evidence>
<dbReference type="Pfam" id="PF04011">
    <property type="entry name" value="LemA"/>
    <property type="match status" value="1"/>
</dbReference>
<gene>
    <name evidence="9" type="ORF">KYN89_09200</name>
</gene>
<dbReference type="InterPro" id="IPR007156">
    <property type="entry name" value="MamQ_LemA"/>
</dbReference>
<evidence type="ECO:0000256" key="4">
    <source>
        <dbReference type="ARBA" id="ARBA00022989"/>
    </source>
</evidence>
<comment type="subcellular location">
    <subcellularLocation>
        <location evidence="1">Membrane</location>
        <topology evidence="1">Single-pass membrane protein</topology>
    </subcellularLocation>
</comment>
<evidence type="ECO:0000256" key="3">
    <source>
        <dbReference type="ARBA" id="ARBA00022692"/>
    </source>
</evidence>
<dbReference type="PANTHER" id="PTHR34478">
    <property type="entry name" value="PROTEIN LEMA"/>
    <property type="match status" value="1"/>
</dbReference>
<feature type="coiled-coil region" evidence="6">
    <location>
        <begin position="129"/>
        <end position="156"/>
    </location>
</feature>
<dbReference type="PROSITE" id="PS51257">
    <property type="entry name" value="PROKAR_LIPOPROTEIN"/>
    <property type="match status" value="1"/>
</dbReference>
<feature type="chain" id="PRO_5045365027" evidence="8">
    <location>
        <begin position="24"/>
        <end position="227"/>
    </location>
</feature>
<organism evidence="9 10">
    <name type="scientific">Alteriqipengyuania abyssalis</name>
    <dbReference type="NCBI Taxonomy" id="2860200"/>
    <lineage>
        <taxon>Bacteria</taxon>
        <taxon>Pseudomonadati</taxon>
        <taxon>Pseudomonadota</taxon>
        <taxon>Alphaproteobacteria</taxon>
        <taxon>Sphingomonadales</taxon>
        <taxon>Erythrobacteraceae</taxon>
        <taxon>Alteriqipengyuania</taxon>
    </lineage>
</organism>
<keyword evidence="8" id="KW-0732">Signal</keyword>
<dbReference type="RefSeq" id="WP_222824767.1">
    <property type="nucleotide sequence ID" value="NZ_JAHWXP010000002.1"/>
</dbReference>
<keyword evidence="10" id="KW-1185">Reference proteome</keyword>
<dbReference type="Gene3D" id="1.20.1440.20">
    <property type="entry name" value="LemA-like domain"/>
    <property type="match status" value="1"/>
</dbReference>
<keyword evidence="5" id="KW-0472">Membrane</keyword>
<name>A0ABS7PE12_9SPHN</name>
<evidence type="ECO:0000256" key="7">
    <source>
        <dbReference type="SAM" id="MobiDB-lite"/>
    </source>
</evidence>
<dbReference type="SUPFAM" id="SSF140478">
    <property type="entry name" value="LemA-like"/>
    <property type="match status" value="1"/>
</dbReference>
<keyword evidence="4" id="KW-1133">Transmembrane helix</keyword>
<evidence type="ECO:0000256" key="1">
    <source>
        <dbReference type="ARBA" id="ARBA00004167"/>
    </source>
</evidence>
<comment type="similarity">
    <text evidence="2">Belongs to the LemA family.</text>
</comment>
<proteinExistence type="inferred from homology"/>
<reference evidence="9 10" key="1">
    <citation type="submission" date="2021-07" db="EMBL/GenBank/DDBJ databases">
        <title>Alteriqipengyuania abyssalis NZ-12B nov, sp.nov isolated from deep sea sponge in pacific ocean.</title>
        <authorList>
            <person name="Tareen S."/>
            <person name="Wink J."/>
        </authorList>
    </citation>
    <scope>NUCLEOTIDE SEQUENCE [LARGE SCALE GENOMIC DNA]</scope>
    <source>
        <strain evidence="9 10">NZ-12B</strain>
    </source>
</reference>
<sequence length="227" mass="24283">MAFRTFARSILLALGLVSLSACGINSVPTAEEEANARWADVQSAYQRRADLVPNLVNTVRAAAASEEDILTQVIQARASASQVQLTTEDLNDPAKIQQFDQAQSQLGGALSRLLVTVEKYPELQSQARFADLMTQLEGTENRIEVARNRYNEAVQNYNTTIRTFPATIAANVIYGAKPMEGFKAQAGSEIAPEVNFDDMSSPSAAAPANDNAATGAAQNEAATGTDN</sequence>
<dbReference type="Proteomes" id="UP000759298">
    <property type="component" value="Unassembled WGS sequence"/>
</dbReference>
<evidence type="ECO:0000256" key="2">
    <source>
        <dbReference type="ARBA" id="ARBA00008854"/>
    </source>
</evidence>
<dbReference type="InterPro" id="IPR023353">
    <property type="entry name" value="LemA-like_dom_sf"/>
</dbReference>
<evidence type="ECO:0000256" key="8">
    <source>
        <dbReference type="SAM" id="SignalP"/>
    </source>
</evidence>
<dbReference type="EMBL" id="JAHWXP010000002">
    <property type="protein sequence ID" value="MBY8337226.1"/>
    <property type="molecule type" value="Genomic_DNA"/>
</dbReference>
<keyword evidence="3" id="KW-0812">Transmembrane</keyword>
<feature type="signal peptide" evidence="8">
    <location>
        <begin position="1"/>
        <end position="23"/>
    </location>
</feature>
<evidence type="ECO:0000256" key="5">
    <source>
        <dbReference type="ARBA" id="ARBA00023136"/>
    </source>
</evidence>
<keyword evidence="6" id="KW-0175">Coiled coil</keyword>
<dbReference type="PANTHER" id="PTHR34478:SF2">
    <property type="entry name" value="MEMBRANE PROTEIN"/>
    <property type="match status" value="1"/>
</dbReference>
<evidence type="ECO:0000313" key="9">
    <source>
        <dbReference type="EMBL" id="MBY8337226.1"/>
    </source>
</evidence>
<protein>
    <submittedName>
        <fullName evidence="9">LemA family protein</fullName>
    </submittedName>
</protein>
<comment type="caution">
    <text evidence="9">The sequence shown here is derived from an EMBL/GenBank/DDBJ whole genome shotgun (WGS) entry which is preliminary data.</text>
</comment>
<feature type="compositionally biased region" description="Low complexity" evidence="7">
    <location>
        <begin position="204"/>
        <end position="227"/>
    </location>
</feature>
<feature type="region of interest" description="Disordered" evidence="7">
    <location>
        <begin position="194"/>
        <end position="227"/>
    </location>
</feature>
<evidence type="ECO:0000256" key="6">
    <source>
        <dbReference type="SAM" id="Coils"/>
    </source>
</evidence>